<evidence type="ECO:0000259" key="2">
    <source>
        <dbReference type="Pfam" id="PF02911"/>
    </source>
</evidence>
<dbReference type="InterPro" id="IPR002376">
    <property type="entry name" value="Formyl_transf_N"/>
</dbReference>
<dbReference type="SUPFAM" id="SSF50486">
    <property type="entry name" value="FMT C-terminal domain-like"/>
    <property type="match status" value="1"/>
</dbReference>
<dbReference type="Pfam" id="PF02911">
    <property type="entry name" value="Formyl_trans_C"/>
    <property type="match status" value="1"/>
</dbReference>
<evidence type="ECO:0000313" key="3">
    <source>
        <dbReference type="EMBL" id="MDM7858844.1"/>
    </source>
</evidence>
<comment type="caution">
    <text evidence="3">The sequence shown here is derived from an EMBL/GenBank/DDBJ whole genome shotgun (WGS) entry which is preliminary data.</text>
</comment>
<sequence>MKVAFYLMNSKGLYVLQNFLNKFGGCAVEYVVGARDLNVQNDYFYEIKSLASQAQIGFYERTEFPVEKERRFNGYKFSVGWRWLIKNEENLIVFHDSLLPKYRGFAPLVNSLINNEQACGVTALLADAKYDCGDIIEQKSICFDYPLKIQDAIEKIEPLYFDLIDRIYQKLLNGKHLDRQEQDDSQATYSPWLDEEDYFINWQWSAEKIVNFVNAVGYPYNGAKARVNNSVVIFSDVESVNDLVVEHRERHIGKVLLVEDGCPVIICKTGMLKLIEIKTPTNEQVKINFRSRFC</sequence>
<dbReference type="InterPro" id="IPR011034">
    <property type="entry name" value="Formyl_transferase-like_C_sf"/>
</dbReference>
<reference evidence="3 4" key="1">
    <citation type="submission" date="2023-06" db="EMBL/GenBank/DDBJ databases">
        <title>Thiopseudomonas sp. CY1220 draft genome sequence.</title>
        <authorList>
            <person name="Zhao G."/>
            <person name="An M."/>
        </authorList>
    </citation>
    <scope>NUCLEOTIDE SEQUENCE [LARGE SCALE GENOMIC DNA]</scope>
    <source>
        <strain evidence="3 4">CY1220</strain>
    </source>
</reference>
<feature type="domain" description="Formyl transferase C-terminal" evidence="2">
    <location>
        <begin position="194"/>
        <end position="287"/>
    </location>
</feature>
<organism evidence="3 4">
    <name type="scientific">Thiopseudomonas acetoxidans</name>
    <dbReference type="NCBI Taxonomy" id="3041622"/>
    <lineage>
        <taxon>Bacteria</taxon>
        <taxon>Pseudomonadati</taxon>
        <taxon>Pseudomonadota</taxon>
        <taxon>Gammaproteobacteria</taxon>
        <taxon>Pseudomonadales</taxon>
        <taxon>Pseudomonadaceae</taxon>
        <taxon>Thiopseudomonas</taxon>
    </lineage>
</organism>
<accession>A0ABT7SS71</accession>
<name>A0ABT7SS71_9GAMM</name>
<dbReference type="PANTHER" id="PTHR11138">
    <property type="entry name" value="METHIONYL-TRNA FORMYLTRANSFERASE"/>
    <property type="match status" value="1"/>
</dbReference>
<dbReference type="InterPro" id="IPR005793">
    <property type="entry name" value="Formyl_trans_C"/>
</dbReference>
<dbReference type="PANTHER" id="PTHR11138:SF5">
    <property type="entry name" value="METHIONYL-TRNA FORMYLTRANSFERASE, MITOCHONDRIAL"/>
    <property type="match status" value="1"/>
</dbReference>
<dbReference type="RefSeq" id="WP_289411694.1">
    <property type="nucleotide sequence ID" value="NZ_JAUCDY010000017.1"/>
</dbReference>
<dbReference type="Gene3D" id="3.40.50.12230">
    <property type="match status" value="1"/>
</dbReference>
<keyword evidence="4" id="KW-1185">Reference proteome</keyword>
<feature type="domain" description="Formyl transferase N-terminal" evidence="1">
    <location>
        <begin position="88"/>
        <end position="141"/>
    </location>
</feature>
<evidence type="ECO:0000313" key="4">
    <source>
        <dbReference type="Proteomes" id="UP001241056"/>
    </source>
</evidence>
<dbReference type="EMBL" id="JAUCDY010000017">
    <property type="protein sequence ID" value="MDM7858844.1"/>
    <property type="molecule type" value="Genomic_DNA"/>
</dbReference>
<dbReference type="Pfam" id="PF00551">
    <property type="entry name" value="Formyl_trans_N"/>
    <property type="match status" value="1"/>
</dbReference>
<dbReference type="SUPFAM" id="SSF53328">
    <property type="entry name" value="Formyltransferase"/>
    <property type="match status" value="1"/>
</dbReference>
<gene>
    <name evidence="3" type="ORF">QEZ41_11280</name>
</gene>
<protein>
    <submittedName>
        <fullName evidence="3">Formyltransferase family protein</fullName>
    </submittedName>
</protein>
<dbReference type="InterPro" id="IPR036477">
    <property type="entry name" value="Formyl_transf_N_sf"/>
</dbReference>
<dbReference type="Proteomes" id="UP001241056">
    <property type="component" value="Unassembled WGS sequence"/>
</dbReference>
<proteinExistence type="predicted"/>
<evidence type="ECO:0000259" key="1">
    <source>
        <dbReference type="Pfam" id="PF00551"/>
    </source>
</evidence>